<organism evidence="1 2">
    <name type="scientific">Limimaricola pyoseonensis</name>
    <dbReference type="NCBI Taxonomy" id="521013"/>
    <lineage>
        <taxon>Bacteria</taxon>
        <taxon>Pseudomonadati</taxon>
        <taxon>Pseudomonadota</taxon>
        <taxon>Alphaproteobacteria</taxon>
        <taxon>Rhodobacterales</taxon>
        <taxon>Paracoccaceae</taxon>
        <taxon>Limimaricola</taxon>
    </lineage>
</organism>
<protein>
    <submittedName>
        <fullName evidence="1">Uncharacterized protein</fullName>
    </submittedName>
</protein>
<dbReference type="OrthoDB" id="144574at2"/>
<dbReference type="Gene3D" id="3.20.20.80">
    <property type="entry name" value="Glycosidases"/>
    <property type="match status" value="1"/>
</dbReference>
<evidence type="ECO:0000313" key="2">
    <source>
        <dbReference type="Proteomes" id="UP000198922"/>
    </source>
</evidence>
<proteinExistence type="predicted"/>
<name>A0A1G7HE89_9RHOB</name>
<reference evidence="2" key="1">
    <citation type="submission" date="2016-10" db="EMBL/GenBank/DDBJ databases">
        <authorList>
            <person name="Varghese N."/>
            <person name="Submissions S."/>
        </authorList>
    </citation>
    <scope>NUCLEOTIDE SEQUENCE [LARGE SCALE GENOMIC DNA]</scope>
    <source>
        <strain evidence="2">DSM 21424</strain>
    </source>
</reference>
<sequence length="473" mass="53620">MRPDPEEKFVGIQVSPISFVDEGTDAVLDTLHDRVGVNVLMLGTCSWLGLKTGRSISHALDGWPDHGVPEPFTMKGGAYFDPDPRFYANTMIKDFRATDPEMEGVDILDLVIPEARKRGMKVYPELMEPFFKYAGHGSANTIEVPNLPQVMEIDCFGRMKDEPSTSNPDYRTWMHSMIEDQVRNYDIDGLMWCNERNSPLDQLIQGQAPGDFSEPALDEARRRGIDPEACRRGLIRMYEFMQAAIAGEEFDDGAFLTFLRVLMDNPEILIWERFWLERNKDLDRELYGLVKWCKPGLPFGLNVWNRNHFNIFRRAQWPWAEQTMYADWVKPITYQHQSGEIWHKEFGFFHRTILRDFDAGAAAAVMSRMLGLGAPPLDRAIQEGMDPDVYVHDQCADALRGVHGKAKVYMGLGIDAPRVRADQAKCTPDIAYRSVMATYRAGGHGVVLSPNYASMQLSNLDGVAQALTELGLK</sequence>
<dbReference type="SUPFAM" id="SSF51445">
    <property type="entry name" value="(Trans)glycosidases"/>
    <property type="match status" value="2"/>
</dbReference>
<dbReference type="InterPro" id="IPR017853">
    <property type="entry name" value="GH"/>
</dbReference>
<dbReference type="AlphaFoldDB" id="A0A1G7HE89"/>
<evidence type="ECO:0000313" key="1">
    <source>
        <dbReference type="EMBL" id="SDE98681.1"/>
    </source>
</evidence>
<keyword evidence="2" id="KW-1185">Reference proteome</keyword>
<dbReference type="EMBL" id="FNAT01000006">
    <property type="protein sequence ID" value="SDE98681.1"/>
    <property type="molecule type" value="Genomic_DNA"/>
</dbReference>
<dbReference type="RefSeq" id="WP_090113508.1">
    <property type="nucleotide sequence ID" value="NZ_FNAT01000006.1"/>
</dbReference>
<gene>
    <name evidence="1" type="ORF">SAMN04488567_3113</name>
</gene>
<accession>A0A1G7HE89</accession>
<dbReference type="Proteomes" id="UP000198922">
    <property type="component" value="Unassembled WGS sequence"/>
</dbReference>
<dbReference type="STRING" id="521013.SAMN04488567_3113"/>